<reference evidence="3" key="1">
    <citation type="submission" date="2019-03" db="EMBL/GenBank/DDBJ databases">
        <authorList>
            <consortium name="Pathogen Informatics"/>
        </authorList>
    </citation>
    <scope>NUCLEOTIDE SEQUENCE</scope>
    <source>
        <strain evidence="3">5012STDY7626459</strain>
    </source>
</reference>
<name>A0A486UDB6_KLEPN</name>
<dbReference type="Pfam" id="PF18166">
    <property type="entry name" value="pP_pnuc_2"/>
    <property type="match status" value="1"/>
</dbReference>
<gene>
    <name evidence="3" type="ORF">SAMEA4873655_05019</name>
</gene>
<dbReference type="InterPro" id="IPR040556">
    <property type="entry name" value="pP_pnuc_1"/>
</dbReference>
<dbReference type="InterPro" id="IPR041584">
    <property type="entry name" value="Put_pPIWI_pnuc_2"/>
</dbReference>
<sequence length="338" mass="39145">MKLKRMLQMNFIKEFQENLDNDFEEQLFIACLRNYCSHGNPLRFSNFAYALRELINHVLSRMAPDERVITAPWFTANKNNVKVTRKQQAKYIAQKHIPDGLLDAAALKKLDDGIGWFNKNYQSLNYYTHITEESLKSQPKDFFEKAKLLIELCNKIFDNFGDLERILTHSIIDKVSDHVNEVTRDNTPNEVDILSSQTIVETCIVESIEPLSLTEDYVYLLVRGTLEITRQYGRGDDYLAQGDYYPFTFAVSVRASDFEDIRPLVRTAIVDTGSWYDDGNGSAMADKIYSTRRFLEMIALVHIKPARLRSLFPELSYVIPDDEPDEMVQGLNYTEIEF</sequence>
<organism evidence="3">
    <name type="scientific">Klebsiella pneumoniae</name>
    <dbReference type="NCBI Taxonomy" id="573"/>
    <lineage>
        <taxon>Bacteria</taxon>
        <taxon>Pseudomonadati</taxon>
        <taxon>Pseudomonadota</taxon>
        <taxon>Gammaproteobacteria</taxon>
        <taxon>Enterobacterales</taxon>
        <taxon>Enterobacteriaceae</taxon>
        <taxon>Klebsiella/Raoultella group</taxon>
        <taxon>Klebsiella</taxon>
        <taxon>Klebsiella pneumoniae complex</taxon>
    </lineage>
</organism>
<protein>
    <submittedName>
        <fullName evidence="3">Uncharacterized protein</fullName>
    </submittedName>
</protein>
<accession>A0A486UDB6</accession>
<evidence type="ECO:0000313" key="3">
    <source>
        <dbReference type="EMBL" id="VGM36364.1"/>
    </source>
</evidence>
<feature type="domain" description="Predicted pPIWI-associating nuclease" evidence="1">
    <location>
        <begin position="17"/>
        <end position="151"/>
    </location>
</feature>
<dbReference type="Pfam" id="PF18165">
    <property type="entry name" value="pP_pnuc_1"/>
    <property type="match status" value="1"/>
</dbReference>
<evidence type="ECO:0000259" key="2">
    <source>
        <dbReference type="Pfam" id="PF18166"/>
    </source>
</evidence>
<evidence type="ECO:0000259" key="1">
    <source>
        <dbReference type="Pfam" id="PF18165"/>
    </source>
</evidence>
<proteinExistence type="predicted"/>
<dbReference type="AlphaFoldDB" id="A0A486UDB6"/>
<feature type="domain" description="Predicted pPIWI-associating nuclease group 2" evidence="2">
    <location>
        <begin position="162"/>
        <end position="276"/>
    </location>
</feature>
<dbReference type="RefSeq" id="WP_040226040.1">
    <property type="nucleotide sequence ID" value="NZ_CAAGUV010000009.1"/>
</dbReference>
<dbReference type="EMBL" id="CAAHDB010000025">
    <property type="protein sequence ID" value="VGM36364.1"/>
    <property type="molecule type" value="Genomic_DNA"/>
</dbReference>